<dbReference type="Proteomes" id="UP000574761">
    <property type="component" value="Unassembled WGS sequence"/>
</dbReference>
<keyword evidence="4 5" id="KW-0472">Membrane</keyword>
<feature type="transmembrane region" description="Helical" evidence="5">
    <location>
        <begin position="92"/>
        <end position="116"/>
    </location>
</feature>
<name>A0A7W6DGJ9_9HYPH</name>
<dbReference type="InterPro" id="IPR002657">
    <property type="entry name" value="BilAc:Na_symport/Acr3"/>
</dbReference>
<feature type="transmembrane region" description="Helical" evidence="5">
    <location>
        <begin position="246"/>
        <end position="265"/>
    </location>
</feature>
<comment type="caution">
    <text evidence="6">The sequence shown here is derived from an EMBL/GenBank/DDBJ whole genome shotgun (WGS) entry which is preliminary data.</text>
</comment>
<comment type="subcellular location">
    <subcellularLocation>
        <location evidence="1">Membrane</location>
        <topology evidence="1">Multi-pass membrane protein</topology>
    </subcellularLocation>
</comment>
<dbReference type="PANTHER" id="PTHR10361:SF28">
    <property type="entry name" value="P3 PROTEIN-RELATED"/>
    <property type="match status" value="1"/>
</dbReference>
<keyword evidence="2 5" id="KW-0812">Transmembrane</keyword>
<keyword evidence="3 5" id="KW-1133">Transmembrane helix</keyword>
<evidence type="ECO:0000313" key="6">
    <source>
        <dbReference type="EMBL" id="MBB3979408.1"/>
    </source>
</evidence>
<dbReference type="Pfam" id="PF01758">
    <property type="entry name" value="SBF"/>
    <property type="match status" value="1"/>
</dbReference>
<dbReference type="PANTHER" id="PTHR10361">
    <property type="entry name" value="SODIUM-BILE ACID COTRANSPORTER"/>
    <property type="match status" value="1"/>
</dbReference>
<feature type="transmembrane region" description="Helical" evidence="5">
    <location>
        <begin position="65"/>
        <end position="85"/>
    </location>
</feature>
<accession>A0A7W6DGJ9</accession>
<evidence type="ECO:0000256" key="1">
    <source>
        <dbReference type="ARBA" id="ARBA00004141"/>
    </source>
</evidence>
<evidence type="ECO:0000256" key="5">
    <source>
        <dbReference type="SAM" id="Phobius"/>
    </source>
</evidence>
<feature type="transmembrane region" description="Helical" evidence="5">
    <location>
        <begin position="185"/>
        <end position="208"/>
    </location>
</feature>
<dbReference type="Gene3D" id="1.20.1530.20">
    <property type="match status" value="1"/>
</dbReference>
<dbReference type="InterPro" id="IPR004710">
    <property type="entry name" value="Bilac:Na_transpt"/>
</dbReference>
<proteinExistence type="predicted"/>
<feature type="transmembrane region" description="Helical" evidence="5">
    <location>
        <begin position="159"/>
        <end position="179"/>
    </location>
</feature>
<evidence type="ECO:0000256" key="4">
    <source>
        <dbReference type="ARBA" id="ARBA00023136"/>
    </source>
</evidence>
<feature type="transmembrane region" description="Helical" evidence="5">
    <location>
        <begin position="36"/>
        <end position="59"/>
    </location>
</feature>
<dbReference type="InterPro" id="IPR038770">
    <property type="entry name" value="Na+/solute_symporter_sf"/>
</dbReference>
<feature type="transmembrane region" description="Helical" evidence="5">
    <location>
        <begin position="6"/>
        <end position="24"/>
    </location>
</feature>
<feature type="transmembrane region" description="Helical" evidence="5">
    <location>
        <begin position="128"/>
        <end position="147"/>
    </location>
</feature>
<sequence length="284" mass="28824">MLADLGILTFVVATMAALGMRLTIGEIVGPLRGGVLPIKVLVASFVLVPALALAIRAVVPLNDGFGIGLILMATAAGAPFLPPLVQIAKGEVAASVGVLVLLMGTTVFYLPLVLPLLLPGVQVGPLDIAKSLVLLMLIPLAIGLFVNRRFPPVAARLQRIVSIIANIGLAIGAVALLALHGQAKLATFGTGAVAASIVLVAGTLLIGWLIAGADTAARPVLTLGTGARNIPAALVVADLNFEDADVLVMCVLIAVVSLVGLLVTARQLGRRAPASTAADTPLKR</sequence>
<evidence type="ECO:0000313" key="7">
    <source>
        <dbReference type="Proteomes" id="UP000574761"/>
    </source>
</evidence>
<dbReference type="GO" id="GO:0016020">
    <property type="term" value="C:membrane"/>
    <property type="evidence" value="ECO:0007669"/>
    <property type="project" value="UniProtKB-SubCell"/>
</dbReference>
<protein>
    <submittedName>
        <fullName evidence="6">BASS family bile acid:Na+ symporter</fullName>
    </submittedName>
</protein>
<evidence type="ECO:0000256" key="3">
    <source>
        <dbReference type="ARBA" id="ARBA00022989"/>
    </source>
</evidence>
<dbReference type="AlphaFoldDB" id="A0A7W6DGJ9"/>
<evidence type="ECO:0000256" key="2">
    <source>
        <dbReference type="ARBA" id="ARBA00022692"/>
    </source>
</evidence>
<organism evidence="6 7">
    <name type="scientific">Mycoplana azooxidifex</name>
    <dbReference type="NCBI Taxonomy" id="1636188"/>
    <lineage>
        <taxon>Bacteria</taxon>
        <taxon>Pseudomonadati</taxon>
        <taxon>Pseudomonadota</taxon>
        <taxon>Alphaproteobacteria</taxon>
        <taxon>Hyphomicrobiales</taxon>
        <taxon>Rhizobiaceae</taxon>
        <taxon>Mycoplana</taxon>
    </lineage>
</organism>
<dbReference type="EMBL" id="JACIEE010000011">
    <property type="protein sequence ID" value="MBB3979408.1"/>
    <property type="molecule type" value="Genomic_DNA"/>
</dbReference>
<dbReference type="RefSeq" id="WP_210300389.1">
    <property type="nucleotide sequence ID" value="NZ_JACIEE010000011.1"/>
</dbReference>
<keyword evidence="7" id="KW-1185">Reference proteome</keyword>
<gene>
    <name evidence="6" type="ORF">GGQ64_004650</name>
</gene>
<reference evidence="6 7" key="1">
    <citation type="submission" date="2020-08" db="EMBL/GenBank/DDBJ databases">
        <title>Genomic Encyclopedia of Type Strains, Phase IV (KMG-IV): sequencing the most valuable type-strain genomes for metagenomic binning, comparative biology and taxonomic classification.</title>
        <authorList>
            <person name="Goeker M."/>
        </authorList>
    </citation>
    <scope>NUCLEOTIDE SEQUENCE [LARGE SCALE GENOMIC DNA]</scope>
    <source>
        <strain evidence="6 7">DSM 100211</strain>
    </source>
</reference>